<dbReference type="InterPro" id="IPR008978">
    <property type="entry name" value="HSP20-like_chaperone"/>
</dbReference>
<evidence type="ECO:0000259" key="3">
    <source>
        <dbReference type="PROSITE" id="PS01031"/>
    </source>
</evidence>
<dbReference type="EMBL" id="MGDB01000154">
    <property type="protein sequence ID" value="OGL38181.1"/>
    <property type="molecule type" value="Genomic_DNA"/>
</dbReference>
<evidence type="ECO:0000313" key="5">
    <source>
        <dbReference type="Proteomes" id="UP000178526"/>
    </source>
</evidence>
<name>A0A1F7R9U5_9BACT</name>
<feature type="domain" description="SHSP" evidence="3">
    <location>
        <begin position="37"/>
        <end position="154"/>
    </location>
</feature>
<proteinExistence type="inferred from homology"/>
<dbReference type="InterPro" id="IPR031107">
    <property type="entry name" value="Small_HSP"/>
</dbReference>
<comment type="caution">
    <text evidence="4">The sequence shown here is derived from an EMBL/GenBank/DDBJ whole genome shotgun (WGS) entry which is preliminary data.</text>
</comment>
<dbReference type="Proteomes" id="UP000178526">
    <property type="component" value="Unassembled WGS sequence"/>
</dbReference>
<dbReference type="SUPFAM" id="SSF49764">
    <property type="entry name" value="HSP20-like chaperones"/>
    <property type="match status" value="1"/>
</dbReference>
<dbReference type="CDD" id="cd06464">
    <property type="entry name" value="ACD_sHsps-like"/>
    <property type="match status" value="1"/>
</dbReference>
<sequence>MPHRKINLEKLKLLSFDEILRLFNHIPDIIQGSLHLLDKSKRFPPVDVYETQDSVYIESELPGINPSNISVYVRSNELSIEGSKSDDFAPLHEGAEGVKFLCMERPFGTFKRIIKLPVPCHTKESWATYKKGVLIIQLKKIIDRRGTKTEIKID</sequence>
<dbReference type="AlphaFoldDB" id="A0A1F7R9U5"/>
<evidence type="ECO:0000256" key="2">
    <source>
        <dbReference type="RuleBase" id="RU003616"/>
    </source>
</evidence>
<dbReference type="Gene3D" id="2.60.40.790">
    <property type="match status" value="1"/>
</dbReference>
<dbReference type="Pfam" id="PF00011">
    <property type="entry name" value="HSP20"/>
    <property type="match status" value="1"/>
</dbReference>
<dbReference type="InterPro" id="IPR002068">
    <property type="entry name" value="A-crystallin/Hsp20_dom"/>
</dbReference>
<gene>
    <name evidence="4" type="ORF">A2042_08785</name>
</gene>
<evidence type="ECO:0000313" key="4">
    <source>
        <dbReference type="EMBL" id="OGL38181.1"/>
    </source>
</evidence>
<organism evidence="4 5">
    <name type="scientific">Candidatus Schekmanbacteria bacterium GWA2_38_11</name>
    <dbReference type="NCBI Taxonomy" id="1817876"/>
    <lineage>
        <taxon>Bacteria</taxon>
        <taxon>Candidatus Schekmaniibacteriota</taxon>
    </lineage>
</organism>
<reference evidence="4 5" key="1">
    <citation type="journal article" date="2016" name="Nat. Commun.">
        <title>Thousands of microbial genomes shed light on interconnected biogeochemical processes in an aquifer system.</title>
        <authorList>
            <person name="Anantharaman K."/>
            <person name="Brown C.T."/>
            <person name="Hug L.A."/>
            <person name="Sharon I."/>
            <person name="Castelle C.J."/>
            <person name="Probst A.J."/>
            <person name="Thomas B.C."/>
            <person name="Singh A."/>
            <person name="Wilkins M.J."/>
            <person name="Karaoz U."/>
            <person name="Brodie E.L."/>
            <person name="Williams K.H."/>
            <person name="Hubbard S.S."/>
            <person name="Banfield J.F."/>
        </authorList>
    </citation>
    <scope>NUCLEOTIDE SEQUENCE [LARGE SCALE GENOMIC DNA]</scope>
</reference>
<comment type="similarity">
    <text evidence="1 2">Belongs to the small heat shock protein (HSP20) family.</text>
</comment>
<dbReference type="PROSITE" id="PS01031">
    <property type="entry name" value="SHSP"/>
    <property type="match status" value="1"/>
</dbReference>
<accession>A0A1F7R9U5</accession>
<dbReference type="PANTHER" id="PTHR11527">
    <property type="entry name" value="HEAT-SHOCK PROTEIN 20 FAMILY MEMBER"/>
    <property type="match status" value="1"/>
</dbReference>
<protein>
    <recommendedName>
        <fullName evidence="3">SHSP domain-containing protein</fullName>
    </recommendedName>
</protein>
<evidence type="ECO:0000256" key="1">
    <source>
        <dbReference type="PROSITE-ProRule" id="PRU00285"/>
    </source>
</evidence>